<evidence type="ECO:0000313" key="3">
    <source>
        <dbReference type="Proteomes" id="UP001151699"/>
    </source>
</evidence>
<dbReference type="PANTHER" id="PTHR21549">
    <property type="entry name" value="MUTATED IN BLADDER CANCER 1"/>
    <property type="match status" value="1"/>
</dbReference>
<protein>
    <submittedName>
        <fullName evidence="2">Coiled-coil domain-containing protein 112</fullName>
    </submittedName>
</protein>
<accession>A0A9Q0MTV9</accession>
<dbReference type="OrthoDB" id="2152435at2759"/>
<evidence type="ECO:0000256" key="1">
    <source>
        <dbReference type="ARBA" id="ARBA00023054"/>
    </source>
</evidence>
<comment type="caution">
    <text evidence="2">The sequence shown here is derived from an EMBL/GenBank/DDBJ whole genome shotgun (WGS) entry which is preliminary data.</text>
</comment>
<keyword evidence="3" id="KW-1185">Reference proteome</keyword>
<reference evidence="2" key="1">
    <citation type="submission" date="2022-07" db="EMBL/GenBank/DDBJ databases">
        <authorList>
            <person name="Trinca V."/>
            <person name="Uliana J.V.C."/>
            <person name="Torres T.T."/>
            <person name="Ward R.J."/>
            <person name="Monesi N."/>
        </authorList>
    </citation>
    <scope>NUCLEOTIDE SEQUENCE</scope>
    <source>
        <strain evidence="2">HSMRA1968</strain>
        <tissue evidence="2">Whole embryos</tissue>
    </source>
</reference>
<dbReference type="EMBL" id="WJQU01000003">
    <property type="protein sequence ID" value="KAJ6637029.1"/>
    <property type="molecule type" value="Genomic_DNA"/>
</dbReference>
<dbReference type="Gene3D" id="1.10.10.60">
    <property type="entry name" value="Homeodomain-like"/>
    <property type="match status" value="1"/>
</dbReference>
<organism evidence="2 3">
    <name type="scientific">Pseudolycoriella hygida</name>
    <dbReference type="NCBI Taxonomy" id="35572"/>
    <lineage>
        <taxon>Eukaryota</taxon>
        <taxon>Metazoa</taxon>
        <taxon>Ecdysozoa</taxon>
        <taxon>Arthropoda</taxon>
        <taxon>Hexapoda</taxon>
        <taxon>Insecta</taxon>
        <taxon>Pterygota</taxon>
        <taxon>Neoptera</taxon>
        <taxon>Endopterygota</taxon>
        <taxon>Diptera</taxon>
        <taxon>Nematocera</taxon>
        <taxon>Sciaroidea</taxon>
        <taxon>Sciaridae</taxon>
        <taxon>Pseudolycoriella</taxon>
    </lineage>
</organism>
<dbReference type="InterPro" id="IPR039902">
    <property type="entry name" value="CCDC148/CCDC112"/>
</dbReference>
<dbReference type="AlphaFoldDB" id="A0A9Q0MTV9"/>
<dbReference type="Proteomes" id="UP001151699">
    <property type="component" value="Chromosome X"/>
</dbReference>
<keyword evidence="1" id="KW-0175">Coiled coil</keyword>
<feature type="non-terminal residue" evidence="2">
    <location>
        <position position="304"/>
    </location>
</feature>
<sequence length="304" mass="35713">MPRMQKLDQDLQQRLALKTSSLIKYVIIKGFNLLRFMLSEVIRVSMSTKRKLSATAIFSEFIKLKSQQKYLESTQLLIRSDELSLEDIAILTDINNLQEQLKTQVPIFKLNLKNELETVLATIKSFKDLISNPDNILQYDTKEYRDRIIHIDQTFRNVLQRNFEQISQLKEEFCEMETTVLPATYLLNESSKICPTVANTTSCRGLLKLIDKDDNVDVKKFDDYLLANNGHTGGWNDEEHFLFLKLTAKYKDNVDQIVMSVQHIIEDKTEEDIRKHNEWYIKYMELKAKKKSAIENWKNSRMVF</sequence>
<name>A0A9Q0MTV9_9DIPT</name>
<gene>
    <name evidence="2" type="primary">CCDC112</name>
    <name evidence="2" type="ORF">Bhyg_09755</name>
</gene>
<evidence type="ECO:0000313" key="2">
    <source>
        <dbReference type="EMBL" id="KAJ6637029.1"/>
    </source>
</evidence>
<proteinExistence type="predicted"/>
<dbReference type="PANTHER" id="PTHR21549:SF0">
    <property type="entry name" value="COILED-COIL DOMAIN-CONTAINING PROTEIN 112"/>
    <property type="match status" value="1"/>
</dbReference>